<dbReference type="PANTHER" id="PTHR24255">
    <property type="entry name" value="COMPLEMENT COMPONENT 1, S SUBCOMPONENT-RELATED"/>
    <property type="match status" value="1"/>
</dbReference>
<dbReference type="PROSITE" id="PS01180">
    <property type="entry name" value="CUB"/>
    <property type="match status" value="2"/>
</dbReference>
<dbReference type="Gene3D" id="2.60.120.290">
    <property type="entry name" value="Spermadhesin, CUB domain"/>
    <property type="match status" value="2"/>
</dbReference>
<dbReference type="SMART" id="SM00042">
    <property type="entry name" value="CUB"/>
    <property type="match status" value="1"/>
</dbReference>
<feature type="region of interest" description="Disordered" evidence="3">
    <location>
        <begin position="34"/>
        <end position="56"/>
    </location>
</feature>
<name>A0A443S2S4_9ACAR</name>
<evidence type="ECO:0000256" key="2">
    <source>
        <dbReference type="PROSITE-ProRule" id="PRU00059"/>
    </source>
</evidence>
<reference evidence="5 6" key="1">
    <citation type="journal article" date="2018" name="Gigascience">
        <title>Genomes of trombidid mites reveal novel predicted allergens and laterally-transferred genes associated with secondary metabolism.</title>
        <authorList>
            <person name="Dong X."/>
            <person name="Chaisiri K."/>
            <person name="Xia D."/>
            <person name="Armstrong S.D."/>
            <person name="Fang Y."/>
            <person name="Donnelly M.J."/>
            <person name="Kadowaki T."/>
            <person name="McGarry J.W."/>
            <person name="Darby A.C."/>
            <person name="Makepeace B.L."/>
        </authorList>
    </citation>
    <scope>NUCLEOTIDE SEQUENCE [LARGE SCALE GENOMIC DNA]</scope>
    <source>
        <strain evidence="5">UoL-UT</strain>
    </source>
</reference>
<dbReference type="GO" id="GO:0005615">
    <property type="term" value="C:extracellular space"/>
    <property type="evidence" value="ECO:0007669"/>
    <property type="project" value="TreeGrafter"/>
</dbReference>
<dbReference type="VEuPathDB" id="VectorBase:LDEU010207"/>
<feature type="non-terminal residue" evidence="5">
    <location>
        <position position="1"/>
    </location>
</feature>
<comment type="caution">
    <text evidence="5">The sequence shown here is derived from an EMBL/GenBank/DDBJ whole genome shotgun (WGS) entry which is preliminary data.</text>
</comment>
<organism evidence="5 6">
    <name type="scientific">Leptotrombidium deliense</name>
    <dbReference type="NCBI Taxonomy" id="299467"/>
    <lineage>
        <taxon>Eukaryota</taxon>
        <taxon>Metazoa</taxon>
        <taxon>Ecdysozoa</taxon>
        <taxon>Arthropoda</taxon>
        <taxon>Chelicerata</taxon>
        <taxon>Arachnida</taxon>
        <taxon>Acari</taxon>
        <taxon>Acariformes</taxon>
        <taxon>Trombidiformes</taxon>
        <taxon>Prostigmata</taxon>
        <taxon>Anystina</taxon>
        <taxon>Parasitengona</taxon>
        <taxon>Trombiculoidea</taxon>
        <taxon>Trombiculidae</taxon>
        <taxon>Leptotrombidium</taxon>
    </lineage>
</organism>
<dbReference type="InterPro" id="IPR035914">
    <property type="entry name" value="Sperma_CUB_dom_sf"/>
</dbReference>
<feature type="domain" description="CUB" evidence="4">
    <location>
        <begin position="60"/>
        <end position="168"/>
    </location>
</feature>
<dbReference type="SUPFAM" id="SSF49854">
    <property type="entry name" value="Spermadhesin, CUB domain"/>
    <property type="match status" value="2"/>
</dbReference>
<keyword evidence="6" id="KW-1185">Reference proteome</keyword>
<dbReference type="InterPro" id="IPR000859">
    <property type="entry name" value="CUB_dom"/>
</dbReference>
<dbReference type="PANTHER" id="PTHR24255:SF31">
    <property type="entry name" value="CUBILIN-LIKE PROTEIN"/>
    <property type="match status" value="1"/>
</dbReference>
<dbReference type="EMBL" id="NCKV01010647">
    <property type="protein sequence ID" value="RWS21832.1"/>
    <property type="molecule type" value="Genomic_DNA"/>
</dbReference>
<gene>
    <name evidence="5" type="ORF">B4U80_11763</name>
</gene>
<proteinExistence type="predicted"/>
<dbReference type="Proteomes" id="UP000288716">
    <property type="component" value="Unassembled WGS sequence"/>
</dbReference>
<dbReference type="AlphaFoldDB" id="A0A443S2S4"/>
<dbReference type="Pfam" id="PF00431">
    <property type="entry name" value="CUB"/>
    <property type="match status" value="2"/>
</dbReference>
<dbReference type="CDD" id="cd00041">
    <property type="entry name" value="CUB"/>
    <property type="match status" value="1"/>
</dbReference>
<keyword evidence="1" id="KW-1015">Disulfide bond</keyword>
<evidence type="ECO:0000313" key="5">
    <source>
        <dbReference type="EMBL" id="RWS21832.1"/>
    </source>
</evidence>
<protein>
    <submittedName>
        <fullName evidence="5">Cubilin-like protein</fullName>
    </submittedName>
</protein>
<evidence type="ECO:0000259" key="4">
    <source>
        <dbReference type="PROSITE" id="PS01180"/>
    </source>
</evidence>
<comment type="caution">
    <text evidence="2">Lacks conserved residue(s) required for the propagation of feature annotation.</text>
</comment>
<sequence>RSEFTIKFKSDGTDRGYSKKAFFMQIRQRECPDGFSVSTSSSMPKPTPPTQEIEKKTDHCSQTFVEKYFEIISPKYPSMYENNLDCFYVIKRNNPGICRVDLLFIDFDLEDGKDCERDFLSIDGMKMCGQFKSNTMRSFVFTGNEKIIVFHSDPARIKGGFYIKGEQKECETTDSPKDDLPPPIGAAPSICEICYAETAGIIKSYGYPNNYPNNLNCVYKITGFPDYCSVYIKFDEFNLEPPRNGMCVNDYVEIGDNRYCGNQLQGQKS</sequence>
<evidence type="ECO:0000313" key="6">
    <source>
        <dbReference type="Proteomes" id="UP000288716"/>
    </source>
</evidence>
<accession>A0A443S2S4</accession>
<dbReference type="GO" id="GO:0004252">
    <property type="term" value="F:serine-type endopeptidase activity"/>
    <property type="evidence" value="ECO:0007669"/>
    <property type="project" value="TreeGrafter"/>
</dbReference>
<feature type="domain" description="CUB" evidence="4">
    <location>
        <begin position="191"/>
        <end position="269"/>
    </location>
</feature>
<dbReference type="OrthoDB" id="6369184at2759"/>
<evidence type="ECO:0000256" key="1">
    <source>
        <dbReference type="ARBA" id="ARBA00023157"/>
    </source>
</evidence>
<evidence type="ECO:0000256" key="3">
    <source>
        <dbReference type="SAM" id="MobiDB-lite"/>
    </source>
</evidence>